<dbReference type="GO" id="GO:0016491">
    <property type="term" value="F:oxidoreductase activity"/>
    <property type="evidence" value="ECO:0007669"/>
    <property type="project" value="UniProtKB-KW"/>
</dbReference>
<dbReference type="STRING" id="706570.PT85_13715"/>
<dbReference type="Pfam" id="PF13561">
    <property type="entry name" value="adh_short_C2"/>
    <property type="match status" value="1"/>
</dbReference>
<dbReference type="EMBL" id="FTMC01000002">
    <property type="protein sequence ID" value="SIQ05154.1"/>
    <property type="molecule type" value="Genomic_DNA"/>
</dbReference>
<reference evidence="3 5" key="1">
    <citation type="submission" date="2014-11" db="EMBL/GenBank/DDBJ databases">
        <title>Genome sequence of Pseudomonas tuomuerensis JCM 14085.</title>
        <authorList>
            <person name="Shin S.-K."/>
            <person name="Yi H."/>
        </authorList>
    </citation>
    <scope>NUCLEOTIDE SEQUENCE [LARGE SCALE GENOMIC DNA]</scope>
    <source>
        <strain evidence="3 5">JCM 14085</strain>
    </source>
</reference>
<dbReference type="CDD" id="cd05328">
    <property type="entry name" value="3alpha_HSD_SDR_c"/>
    <property type="match status" value="1"/>
</dbReference>
<dbReference type="PATRIC" id="fig|706570.3.peg.1068"/>
<dbReference type="InterPro" id="IPR002347">
    <property type="entry name" value="SDR_fam"/>
</dbReference>
<comment type="similarity">
    <text evidence="1">Belongs to the short-chain dehydrogenases/reductases (SDR) family.</text>
</comment>
<organism evidence="3 5">
    <name type="scientific">Pseudomonas flexibilis</name>
    <dbReference type="NCBI Taxonomy" id="706570"/>
    <lineage>
        <taxon>Bacteria</taxon>
        <taxon>Pseudomonadati</taxon>
        <taxon>Pseudomonadota</taxon>
        <taxon>Gammaproteobacteria</taxon>
        <taxon>Pseudomonadales</taxon>
        <taxon>Pseudomonadaceae</taxon>
        <taxon>Pseudomonas</taxon>
    </lineage>
</organism>
<evidence type="ECO:0000256" key="2">
    <source>
        <dbReference type="ARBA" id="ARBA00023002"/>
    </source>
</evidence>
<keyword evidence="5" id="KW-1185">Reference proteome</keyword>
<dbReference type="InterPro" id="IPR036291">
    <property type="entry name" value="NAD(P)-bd_dom_sf"/>
</dbReference>
<sequence>MSVIAITGSASGIGAALKELLARAGHTVIGIDRGQADIEADLSTPGGRETAVAAVLDRCGGVLDGLVCCAGVGVTAANSGLVVAVNYFGVSALLDGLAEALSRGQQPAAVIVGSIAATQPGAAELPMVEAMLDGDEARAIELAEQQGQTHLAYAGSKYAVTCLARRNVVDWAGRGVRLNVVAPGAVETPLLQASKADPRYGESTRRFVAPLGRGSEPREVAEAIAFLLGPQASFIHGSVLFVDGGMDALMRAKTF</sequence>
<accession>A0A0B2DB94</accession>
<reference evidence="4 6" key="2">
    <citation type="submission" date="2017-01" db="EMBL/GenBank/DDBJ databases">
        <authorList>
            <person name="Mah S.A."/>
            <person name="Swanson W.J."/>
            <person name="Moy G.W."/>
            <person name="Vacquier V.D."/>
        </authorList>
    </citation>
    <scope>NUCLEOTIDE SEQUENCE [LARGE SCALE GENOMIC DNA]</scope>
    <source>
        <strain evidence="4 6">ATCC 29606</strain>
    </source>
</reference>
<keyword evidence="2" id="KW-0560">Oxidoreductase</keyword>
<dbReference type="EMBL" id="JTAK01000005">
    <property type="protein sequence ID" value="KHO64279.1"/>
    <property type="molecule type" value="Genomic_DNA"/>
</dbReference>
<name>A0A0B2DB94_9PSED</name>
<evidence type="ECO:0000313" key="6">
    <source>
        <dbReference type="Proteomes" id="UP000186079"/>
    </source>
</evidence>
<evidence type="ECO:0000313" key="4">
    <source>
        <dbReference type="EMBL" id="SIQ05154.1"/>
    </source>
</evidence>
<evidence type="ECO:0000313" key="5">
    <source>
        <dbReference type="Proteomes" id="UP000030980"/>
    </source>
</evidence>
<dbReference type="Pfam" id="PF00106">
    <property type="entry name" value="adh_short"/>
    <property type="match status" value="1"/>
</dbReference>
<dbReference type="PRINTS" id="PR00081">
    <property type="entry name" value="GDHRDH"/>
</dbReference>
<dbReference type="Gene3D" id="3.40.50.720">
    <property type="entry name" value="NAD(P)-binding Rossmann-like Domain"/>
    <property type="match status" value="1"/>
</dbReference>
<dbReference type="PANTHER" id="PTHR24321">
    <property type="entry name" value="DEHYDROGENASES, SHORT CHAIN"/>
    <property type="match status" value="1"/>
</dbReference>
<evidence type="ECO:0000256" key="1">
    <source>
        <dbReference type="ARBA" id="ARBA00006484"/>
    </source>
</evidence>
<evidence type="ECO:0000313" key="3">
    <source>
        <dbReference type="EMBL" id="KHO64279.1"/>
    </source>
</evidence>
<protein>
    <submittedName>
        <fullName evidence="3">3-alpha-hydroxysteroid dehydrogenase</fullName>
    </submittedName>
    <submittedName>
        <fullName evidence="4">NAD(P)-dependent dehydrogenase, short-chain alcohol dehydrogenase family</fullName>
    </submittedName>
</protein>
<proteinExistence type="inferred from homology"/>
<dbReference type="Proteomes" id="UP000030980">
    <property type="component" value="Unassembled WGS sequence"/>
</dbReference>
<dbReference type="PANTHER" id="PTHR24321:SF8">
    <property type="entry name" value="ESTRADIOL 17-BETA-DEHYDROGENASE 8-RELATED"/>
    <property type="match status" value="1"/>
</dbReference>
<gene>
    <name evidence="3" type="ORF">PT85_13715</name>
    <name evidence="4" type="ORF">SAMN05421672_102211</name>
</gene>
<dbReference type="AlphaFoldDB" id="A0A0B2DB94"/>
<dbReference type="SUPFAM" id="SSF51735">
    <property type="entry name" value="NAD(P)-binding Rossmann-fold domains"/>
    <property type="match status" value="1"/>
</dbReference>
<dbReference type="RefSeq" id="WP_039560249.1">
    <property type="nucleotide sequence ID" value="NZ_FMUP01000003.1"/>
</dbReference>
<accession>A0A0B3BUC2</accession>
<dbReference type="OrthoDB" id="9786435at2"/>
<dbReference type="Proteomes" id="UP000186079">
    <property type="component" value="Unassembled WGS sequence"/>
</dbReference>